<protein>
    <recommendedName>
        <fullName evidence="6">Methyltransferase</fullName>
        <ecNumber evidence="6">2.1.1.-</ecNumber>
    </recommendedName>
</protein>
<dbReference type="GO" id="GO:0005768">
    <property type="term" value="C:endosome"/>
    <property type="evidence" value="ECO:0007669"/>
    <property type="project" value="TreeGrafter"/>
</dbReference>
<feature type="compositionally biased region" description="Low complexity" evidence="7">
    <location>
        <begin position="512"/>
        <end position="523"/>
    </location>
</feature>
<comment type="similarity">
    <text evidence="2 6">Belongs to the methyltransferase superfamily.</text>
</comment>
<reference evidence="8" key="1">
    <citation type="submission" date="2020-10" db="EMBL/GenBank/DDBJ databases">
        <authorList>
            <person name="Han B."/>
            <person name="Lu T."/>
            <person name="Zhao Q."/>
            <person name="Huang X."/>
            <person name="Zhao Y."/>
        </authorList>
    </citation>
    <scope>NUCLEOTIDE SEQUENCE</scope>
</reference>
<dbReference type="OrthoDB" id="2013972at2759"/>
<name>A0A811Q7M5_9POAL</name>
<evidence type="ECO:0000256" key="4">
    <source>
        <dbReference type="ARBA" id="ARBA00022968"/>
    </source>
</evidence>
<dbReference type="SUPFAM" id="SSF53335">
    <property type="entry name" value="S-adenosyl-L-methionine-dependent methyltransferases"/>
    <property type="match status" value="1"/>
</dbReference>
<dbReference type="Gene3D" id="3.40.50.150">
    <property type="entry name" value="Vaccinia Virus protein VP39"/>
    <property type="match status" value="1"/>
</dbReference>
<comment type="caution">
    <text evidence="8">The sequence shown here is derived from an EMBL/GenBank/DDBJ whole genome shotgun (WGS) entry which is preliminary data.</text>
</comment>
<evidence type="ECO:0000313" key="9">
    <source>
        <dbReference type="Proteomes" id="UP000604825"/>
    </source>
</evidence>
<keyword evidence="4 6" id="KW-0735">Signal-anchor</keyword>
<evidence type="ECO:0000256" key="1">
    <source>
        <dbReference type="ARBA" id="ARBA00004606"/>
    </source>
</evidence>
<keyword evidence="6" id="KW-1133">Transmembrane helix</keyword>
<evidence type="ECO:0000256" key="5">
    <source>
        <dbReference type="ARBA" id="ARBA00037847"/>
    </source>
</evidence>
<accession>A0A811Q7M5</accession>
<comment type="subcellular location">
    <subcellularLocation>
        <location evidence="5">Endomembrane system</location>
        <topology evidence="5">Single-pass membrane protein</topology>
    </subcellularLocation>
    <subcellularLocation>
        <location evidence="1 6">Membrane</location>
        <topology evidence="1 6">Single-pass type II membrane protein</topology>
    </subcellularLocation>
</comment>
<dbReference type="EMBL" id="CAJGYO010000009">
    <property type="protein sequence ID" value="CAD6253224.1"/>
    <property type="molecule type" value="Genomic_DNA"/>
</dbReference>
<dbReference type="InterPro" id="IPR004159">
    <property type="entry name" value="Put_SAM_MeTrfase"/>
</dbReference>
<dbReference type="PANTHER" id="PTHR10108">
    <property type="entry name" value="SAM-DEPENDENT METHYLTRANSFERASE"/>
    <property type="match status" value="1"/>
</dbReference>
<keyword evidence="6" id="KW-0812">Transmembrane</keyword>
<dbReference type="Pfam" id="PF03141">
    <property type="entry name" value="Methyltransf_29"/>
    <property type="match status" value="2"/>
</dbReference>
<evidence type="ECO:0000256" key="6">
    <source>
        <dbReference type="RuleBase" id="RU366043"/>
    </source>
</evidence>
<feature type="transmembrane region" description="Helical" evidence="6">
    <location>
        <begin position="12"/>
        <end position="31"/>
    </location>
</feature>
<evidence type="ECO:0000313" key="8">
    <source>
        <dbReference type="EMBL" id="CAD6253224.1"/>
    </source>
</evidence>
<dbReference type="AlphaFoldDB" id="A0A811Q7M5"/>
<sequence>MANKASSGAPSPLSLVVAMALCCFFYVLGGWQRSGYGKGDRIAAAVSQQTACGDGSNGAAAVGLSFETHHGGTAGINTSTSLPFGADVCAVRGGAGGPHAVPRPEPRHEVPAKEHGVLGAALPRRWRAAAVPGTAPPSYVMPFPWPRSRDYVPFANAPYKSLNIEKAIQNWVASLGAYLDARCVIAMSFAPRDSHEARVQFVLERGVLISVKLPFPPRSFDMAHCSRCLIPWGGNDGMYMMEIDRVLRPGGYWVLSGPPINWKTNHKDLSAEQQQIEEYAAMLCWEKVTEIREIGIWRKQLDPSATCPARPPVQEHGDLHHVAGELQLFPAGRLTVVPPRISAGAVPGFTAESYEEENWRWERHVAAYKKVNYKLNSEQYWNIMDMNAGVGGFAAAIFSPKSWVINVVPTAAELSTLGVVYERGLIGMYHDCCKMEDIRLDIDRILHPEGTVILQDDVEILLKVQRRVKGMRWKTLLANHEDSPNIPEKVLFAVKRYWTATGEGSEEEKKTVSSSVASKDSEE</sequence>
<keyword evidence="3 6" id="KW-0489">Methyltransferase</keyword>
<evidence type="ECO:0000256" key="3">
    <source>
        <dbReference type="ARBA" id="ARBA00022603"/>
    </source>
</evidence>
<dbReference type="EC" id="2.1.1.-" evidence="6"/>
<proteinExistence type="inferred from homology"/>
<feature type="region of interest" description="Disordered" evidence="7">
    <location>
        <begin position="502"/>
        <end position="523"/>
    </location>
</feature>
<keyword evidence="6" id="KW-0808">Transferase</keyword>
<dbReference type="GO" id="GO:0008168">
    <property type="term" value="F:methyltransferase activity"/>
    <property type="evidence" value="ECO:0007669"/>
    <property type="project" value="UniProtKB-UniRule"/>
</dbReference>
<organism evidence="8 9">
    <name type="scientific">Miscanthus lutarioriparius</name>
    <dbReference type="NCBI Taxonomy" id="422564"/>
    <lineage>
        <taxon>Eukaryota</taxon>
        <taxon>Viridiplantae</taxon>
        <taxon>Streptophyta</taxon>
        <taxon>Embryophyta</taxon>
        <taxon>Tracheophyta</taxon>
        <taxon>Spermatophyta</taxon>
        <taxon>Magnoliopsida</taxon>
        <taxon>Liliopsida</taxon>
        <taxon>Poales</taxon>
        <taxon>Poaceae</taxon>
        <taxon>PACMAD clade</taxon>
        <taxon>Panicoideae</taxon>
        <taxon>Andropogonodae</taxon>
        <taxon>Andropogoneae</taxon>
        <taxon>Saccharinae</taxon>
        <taxon>Miscanthus</taxon>
    </lineage>
</organism>
<dbReference type="InterPro" id="IPR029063">
    <property type="entry name" value="SAM-dependent_MTases_sf"/>
</dbReference>
<evidence type="ECO:0000256" key="7">
    <source>
        <dbReference type="SAM" id="MobiDB-lite"/>
    </source>
</evidence>
<keyword evidence="6" id="KW-0472">Membrane</keyword>
<keyword evidence="9" id="KW-1185">Reference proteome</keyword>
<dbReference type="GO" id="GO:0016020">
    <property type="term" value="C:membrane"/>
    <property type="evidence" value="ECO:0007669"/>
    <property type="project" value="UniProtKB-SubCell"/>
</dbReference>
<dbReference type="PANTHER" id="PTHR10108:SF1089">
    <property type="entry name" value="METHYLTRANSFERASE"/>
    <property type="match status" value="1"/>
</dbReference>
<keyword evidence="6" id="KW-0325">Glycoprotein</keyword>
<gene>
    <name evidence="8" type="ORF">NCGR_LOCUS36856</name>
</gene>
<dbReference type="Proteomes" id="UP000604825">
    <property type="component" value="Unassembled WGS sequence"/>
</dbReference>
<evidence type="ECO:0000256" key="2">
    <source>
        <dbReference type="ARBA" id="ARBA00008361"/>
    </source>
</evidence>
<dbReference type="GO" id="GO:0005802">
    <property type="term" value="C:trans-Golgi network"/>
    <property type="evidence" value="ECO:0007669"/>
    <property type="project" value="TreeGrafter"/>
</dbReference>
<dbReference type="GO" id="GO:0032259">
    <property type="term" value="P:methylation"/>
    <property type="evidence" value="ECO:0007669"/>
    <property type="project" value="UniProtKB-KW"/>
</dbReference>